<reference evidence="3" key="1">
    <citation type="submission" date="2022-11" db="EMBL/GenBank/DDBJ databases">
        <title>Genome Resource of Sclerotinia nivalis Strain SnTB1, a Plant Pathogen Isolated from American Ginseng.</title>
        <authorList>
            <person name="Fan S."/>
        </authorList>
    </citation>
    <scope>NUCLEOTIDE SEQUENCE</scope>
    <source>
        <strain evidence="3">SnTB1</strain>
    </source>
</reference>
<comment type="caution">
    <text evidence="3">The sequence shown here is derived from an EMBL/GenBank/DDBJ whole genome shotgun (WGS) entry which is preliminary data.</text>
</comment>
<evidence type="ECO:0000313" key="4">
    <source>
        <dbReference type="Proteomes" id="UP001152300"/>
    </source>
</evidence>
<dbReference type="Gene3D" id="3.40.50.300">
    <property type="entry name" value="P-loop containing nucleotide triphosphate hydrolases"/>
    <property type="match status" value="1"/>
</dbReference>
<sequence>MKLCPPHEAVVDSPANEHKSYHERTRITTLNEIKKWYNSDEGSLVFWLKGAAGAGKSTIACTVAQWIDRKNTLGASFFFARNKKGRGDATQFFKSIAFQLASIDPNIKRHICEAIETN</sequence>
<evidence type="ECO:0000256" key="1">
    <source>
        <dbReference type="ARBA" id="ARBA00022737"/>
    </source>
</evidence>
<dbReference type="InterPro" id="IPR027417">
    <property type="entry name" value="P-loop_NTPase"/>
</dbReference>
<keyword evidence="4" id="KW-1185">Reference proteome</keyword>
<gene>
    <name evidence="3" type="ORF">OCU04_009154</name>
</gene>
<proteinExistence type="predicted"/>
<organism evidence="3 4">
    <name type="scientific">Sclerotinia nivalis</name>
    <dbReference type="NCBI Taxonomy" id="352851"/>
    <lineage>
        <taxon>Eukaryota</taxon>
        <taxon>Fungi</taxon>
        <taxon>Dikarya</taxon>
        <taxon>Ascomycota</taxon>
        <taxon>Pezizomycotina</taxon>
        <taxon>Leotiomycetes</taxon>
        <taxon>Helotiales</taxon>
        <taxon>Sclerotiniaceae</taxon>
        <taxon>Sclerotinia</taxon>
    </lineage>
</organism>
<dbReference type="OrthoDB" id="674604at2759"/>
<name>A0A9X0AGY2_9HELO</name>
<accession>A0A9X0AGY2</accession>
<dbReference type="AlphaFoldDB" id="A0A9X0AGY2"/>
<dbReference type="InterPro" id="IPR056884">
    <property type="entry name" value="NPHP3-like_N"/>
</dbReference>
<dbReference type="SUPFAM" id="SSF52540">
    <property type="entry name" value="P-loop containing nucleoside triphosphate hydrolases"/>
    <property type="match status" value="1"/>
</dbReference>
<dbReference type="Pfam" id="PF24883">
    <property type="entry name" value="NPHP3_N"/>
    <property type="match status" value="1"/>
</dbReference>
<dbReference type="Proteomes" id="UP001152300">
    <property type="component" value="Unassembled WGS sequence"/>
</dbReference>
<evidence type="ECO:0000259" key="2">
    <source>
        <dbReference type="Pfam" id="PF24883"/>
    </source>
</evidence>
<feature type="domain" description="Nephrocystin 3-like N-terminal" evidence="2">
    <location>
        <begin position="27"/>
        <end position="116"/>
    </location>
</feature>
<evidence type="ECO:0000313" key="3">
    <source>
        <dbReference type="EMBL" id="KAJ8062631.1"/>
    </source>
</evidence>
<dbReference type="EMBL" id="JAPEIS010000010">
    <property type="protein sequence ID" value="KAJ8062631.1"/>
    <property type="molecule type" value="Genomic_DNA"/>
</dbReference>
<keyword evidence="1" id="KW-0677">Repeat</keyword>
<protein>
    <recommendedName>
        <fullName evidence="2">Nephrocystin 3-like N-terminal domain-containing protein</fullName>
    </recommendedName>
</protein>